<evidence type="ECO:0008006" key="4">
    <source>
        <dbReference type="Google" id="ProtNLM"/>
    </source>
</evidence>
<keyword evidence="3" id="KW-1185">Reference proteome</keyword>
<organism evidence="2 3">
    <name type="scientific">Flavobacterium ginsengiterrae</name>
    <dbReference type="NCBI Taxonomy" id="871695"/>
    <lineage>
        <taxon>Bacteria</taxon>
        <taxon>Pseudomonadati</taxon>
        <taxon>Bacteroidota</taxon>
        <taxon>Flavobacteriia</taxon>
        <taxon>Flavobacteriales</taxon>
        <taxon>Flavobacteriaceae</taxon>
        <taxon>Flavobacterium</taxon>
    </lineage>
</organism>
<gene>
    <name evidence="2" type="ORF">GCM10022423_06620</name>
</gene>
<dbReference type="Proteomes" id="UP001500748">
    <property type="component" value="Unassembled WGS sequence"/>
</dbReference>
<reference evidence="3" key="1">
    <citation type="journal article" date="2019" name="Int. J. Syst. Evol. Microbiol.">
        <title>The Global Catalogue of Microorganisms (GCM) 10K type strain sequencing project: providing services to taxonomists for standard genome sequencing and annotation.</title>
        <authorList>
            <consortium name="The Broad Institute Genomics Platform"/>
            <consortium name="The Broad Institute Genome Sequencing Center for Infectious Disease"/>
            <person name="Wu L."/>
            <person name="Ma J."/>
        </authorList>
    </citation>
    <scope>NUCLEOTIDE SEQUENCE [LARGE SCALE GENOMIC DNA]</scope>
    <source>
        <strain evidence="3">JCM 17337</strain>
    </source>
</reference>
<comment type="caution">
    <text evidence="2">The sequence shown here is derived from an EMBL/GenBank/DDBJ whole genome shotgun (WGS) entry which is preliminary data.</text>
</comment>
<accession>A0ABP7GEL8</accession>
<dbReference type="RefSeq" id="WP_345140248.1">
    <property type="nucleotide sequence ID" value="NZ_BAABDU010000003.1"/>
</dbReference>
<sequence>MKKVWSSLLLFFCIASSIQSQVKRNTYLQFDVAASITQNSDYDSSSSSFIIPDGTGAKIGYGIHYNKWVTLGIHSGIDWQWDSKLVAIPVFLNFGLNPKVGRETRIMMHAGYGKGFAIGRNNLSGEYGKLKLGIGADDVALFAEVAAYHFPFNDEKSVGNISLGVSLIDFFHYK</sequence>
<proteinExistence type="predicted"/>
<evidence type="ECO:0000313" key="3">
    <source>
        <dbReference type="Proteomes" id="UP001500748"/>
    </source>
</evidence>
<name>A0ABP7GEL8_9FLAO</name>
<feature type="signal peptide" evidence="1">
    <location>
        <begin position="1"/>
        <end position="22"/>
    </location>
</feature>
<evidence type="ECO:0000313" key="2">
    <source>
        <dbReference type="EMBL" id="GAA3758710.1"/>
    </source>
</evidence>
<feature type="chain" id="PRO_5046847752" description="Lipid A 3-O-deacylase PagL" evidence="1">
    <location>
        <begin position="23"/>
        <end position="174"/>
    </location>
</feature>
<dbReference type="EMBL" id="BAABDU010000003">
    <property type="protein sequence ID" value="GAA3758710.1"/>
    <property type="molecule type" value="Genomic_DNA"/>
</dbReference>
<keyword evidence="1" id="KW-0732">Signal</keyword>
<protein>
    <recommendedName>
        <fullName evidence="4">Lipid A 3-O-deacylase PagL</fullName>
    </recommendedName>
</protein>
<evidence type="ECO:0000256" key="1">
    <source>
        <dbReference type="SAM" id="SignalP"/>
    </source>
</evidence>